<protein>
    <recommendedName>
        <fullName evidence="8">DM10 domain-containing protein</fullName>
    </recommendedName>
</protein>
<dbReference type="PROSITE" id="PS51336">
    <property type="entry name" value="DM10"/>
    <property type="match status" value="3"/>
</dbReference>
<dbReference type="EMBL" id="KZ994623">
    <property type="protein sequence ID" value="RKO92473.1"/>
    <property type="molecule type" value="Genomic_DNA"/>
</dbReference>
<evidence type="ECO:0000256" key="3">
    <source>
        <dbReference type="ARBA" id="ARBA00022490"/>
    </source>
</evidence>
<keyword evidence="10" id="KW-1185">Reference proteome</keyword>
<evidence type="ECO:0000313" key="10">
    <source>
        <dbReference type="Proteomes" id="UP000269721"/>
    </source>
</evidence>
<keyword evidence="3" id="KW-0963">Cytoplasm</keyword>
<evidence type="ECO:0000256" key="1">
    <source>
        <dbReference type="ARBA" id="ARBA00004138"/>
    </source>
</evidence>
<dbReference type="GO" id="GO:0000281">
    <property type="term" value="P:mitotic cytokinesis"/>
    <property type="evidence" value="ECO:0007669"/>
    <property type="project" value="TreeGrafter"/>
</dbReference>
<evidence type="ECO:0000313" key="9">
    <source>
        <dbReference type="EMBL" id="RKO92473.1"/>
    </source>
</evidence>
<dbReference type="GO" id="GO:0005930">
    <property type="term" value="C:axoneme"/>
    <property type="evidence" value="ECO:0007669"/>
    <property type="project" value="TreeGrafter"/>
</dbReference>
<dbReference type="OrthoDB" id="10255210at2759"/>
<evidence type="ECO:0000256" key="2">
    <source>
        <dbReference type="ARBA" id="ARBA00004245"/>
    </source>
</evidence>
<dbReference type="Pfam" id="PF06565">
    <property type="entry name" value="DM10_dom"/>
    <property type="match status" value="3"/>
</dbReference>
<evidence type="ECO:0000256" key="6">
    <source>
        <dbReference type="ARBA" id="ARBA00023273"/>
    </source>
</evidence>
<name>A0A4P9WKE0_9FUNG</name>
<dbReference type="GO" id="GO:0007052">
    <property type="term" value="P:mitotic spindle organization"/>
    <property type="evidence" value="ECO:0007669"/>
    <property type="project" value="TreeGrafter"/>
</dbReference>
<dbReference type="FunFam" id="2.30.29.170:FF:000004">
    <property type="entry name" value="EF-hand domain containing 2"/>
    <property type="match status" value="1"/>
</dbReference>
<organism evidence="9 10">
    <name type="scientific">Blyttiomyces helicus</name>
    <dbReference type="NCBI Taxonomy" id="388810"/>
    <lineage>
        <taxon>Eukaryota</taxon>
        <taxon>Fungi</taxon>
        <taxon>Fungi incertae sedis</taxon>
        <taxon>Chytridiomycota</taxon>
        <taxon>Chytridiomycota incertae sedis</taxon>
        <taxon>Chytridiomycetes</taxon>
        <taxon>Chytridiomycetes incertae sedis</taxon>
        <taxon>Blyttiomyces</taxon>
    </lineage>
</organism>
<dbReference type="AlphaFoldDB" id="A0A4P9WKE0"/>
<dbReference type="GO" id="GO:0072686">
    <property type="term" value="C:mitotic spindle"/>
    <property type="evidence" value="ECO:0007669"/>
    <property type="project" value="TreeGrafter"/>
</dbReference>
<feature type="domain" description="DM10" evidence="8">
    <location>
        <begin position="103"/>
        <end position="206"/>
    </location>
</feature>
<sequence>MAAPAHEAIPFLPGNTFRDVRKTDYRLPHSLGYKNGYPIQLVHLPTDLETPERLAETAGSDPWITYGDARYHEYEYTPGNGGWHGGKKMGVSSRFVPAHVAFDKVVLRFDAYFKQTVHESEEQYHLRRVRILYYVEDDSIAVVEPPVENSGIPQGVLIKRQKMPKSSTEFYTIRDFNLAVNLTFYGKTFRVVSCDRFTQRYMEETEHLRLNCPEPMPADPYQGDRSRPVRLPTNNTGKVDKLRMFLENDRKVLRFFCVWDDRESMFGELREFVLHYYLVDDCVEVREVRKPNNGRDPFPILLRRQQLPKVMETNANDRSKFYNWRDFRVGCVINVLGRRFLMRDCDDYTRRFYEDNLGVQTNEMRPIPLDIDDAKGPGEDETPPYNGFGSVEDSLGSCKYLVLKPPKKDFIKMLENEHKVLRFVAKMESKHKEDKDRRFVISYRLADDMMTIYEPP</sequence>
<dbReference type="SMART" id="SM00676">
    <property type="entry name" value="DM10"/>
    <property type="match status" value="2"/>
</dbReference>
<dbReference type="GO" id="GO:0060285">
    <property type="term" value="P:cilium-dependent cell motility"/>
    <property type="evidence" value="ECO:0007669"/>
    <property type="project" value="TreeGrafter"/>
</dbReference>
<dbReference type="PANTHER" id="PTHR12086">
    <property type="entry name" value="EF-HAND DOMAIN C-TERMINAL CONTAINING PROTEIN"/>
    <property type="match status" value="1"/>
</dbReference>
<feature type="domain" description="DM10" evidence="8">
    <location>
        <begin position="249"/>
        <end position="357"/>
    </location>
</feature>
<dbReference type="FunFam" id="2.30.29.170:FF:000001">
    <property type="entry name" value="EF-hand domain containing 1"/>
    <property type="match status" value="1"/>
</dbReference>
<feature type="non-terminal residue" evidence="9">
    <location>
        <position position="456"/>
    </location>
</feature>
<dbReference type="Gene3D" id="2.30.29.170">
    <property type="match status" value="3"/>
</dbReference>
<dbReference type="GO" id="GO:0043014">
    <property type="term" value="F:alpha-tubulin binding"/>
    <property type="evidence" value="ECO:0007669"/>
    <property type="project" value="TreeGrafter"/>
</dbReference>
<evidence type="ECO:0000259" key="8">
    <source>
        <dbReference type="PROSITE" id="PS51336"/>
    </source>
</evidence>
<dbReference type="PANTHER" id="PTHR12086:SF9">
    <property type="entry name" value="EF-HAND DOMAIN-CONTAINING PROTEIN 1"/>
    <property type="match status" value="1"/>
</dbReference>
<feature type="domain" description="DM10" evidence="8">
    <location>
        <begin position="417"/>
        <end position="456"/>
    </location>
</feature>
<gene>
    <name evidence="9" type="ORF">BDK51DRAFT_18240</name>
</gene>
<reference evidence="10" key="1">
    <citation type="journal article" date="2018" name="Nat. Microbiol.">
        <title>Leveraging single-cell genomics to expand the fungal tree of life.</title>
        <authorList>
            <person name="Ahrendt S.R."/>
            <person name="Quandt C.A."/>
            <person name="Ciobanu D."/>
            <person name="Clum A."/>
            <person name="Salamov A."/>
            <person name="Andreopoulos B."/>
            <person name="Cheng J.F."/>
            <person name="Woyke T."/>
            <person name="Pelin A."/>
            <person name="Henrissat B."/>
            <person name="Reynolds N.K."/>
            <person name="Benny G.L."/>
            <person name="Smith M.E."/>
            <person name="James T.Y."/>
            <person name="Grigoriev I.V."/>
        </authorList>
    </citation>
    <scope>NUCLEOTIDE SEQUENCE [LARGE SCALE GENOMIC DNA]</scope>
</reference>
<comment type="subcellular location">
    <subcellularLocation>
        <location evidence="1">Cell projection</location>
        <location evidence="1">Cilium</location>
    </subcellularLocation>
    <subcellularLocation>
        <location evidence="2">Cytoplasm</location>
        <location evidence="2">Cytoskeleton</location>
    </subcellularLocation>
</comment>
<feature type="region of interest" description="Disordered" evidence="7">
    <location>
        <begin position="213"/>
        <end position="233"/>
    </location>
</feature>
<proteinExistence type="predicted"/>
<dbReference type="InterPro" id="IPR006602">
    <property type="entry name" value="DM10_dom"/>
</dbReference>
<dbReference type="InterPro" id="IPR040193">
    <property type="entry name" value="EFHC1/EFHC2/EFHB"/>
</dbReference>
<evidence type="ECO:0000256" key="5">
    <source>
        <dbReference type="ARBA" id="ARBA00023212"/>
    </source>
</evidence>
<keyword evidence="5" id="KW-0206">Cytoskeleton</keyword>
<dbReference type="Proteomes" id="UP000269721">
    <property type="component" value="Unassembled WGS sequence"/>
</dbReference>
<keyword evidence="4" id="KW-0677">Repeat</keyword>
<evidence type="ECO:0000256" key="7">
    <source>
        <dbReference type="SAM" id="MobiDB-lite"/>
    </source>
</evidence>
<evidence type="ECO:0000256" key="4">
    <source>
        <dbReference type="ARBA" id="ARBA00022737"/>
    </source>
</evidence>
<accession>A0A4P9WKE0</accession>
<keyword evidence="6" id="KW-0966">Cell projection</keyword>